<evidence type="ECO:0000256" key="4">
    <source>
        <dbReference type="SAM" id="SignalP"/>
    </source>
</evidence>
<dbReference type="EMBL" id="NCKU01001958">
    <property type="protein sequence ID" value="RWS10802.1"/>
    <property type="molecule type" value="Genomic_DNA"/>
</dbReference>
<keyword evidence="8" id="KW-1185">Reference proteome</keyword>
<dbReference type="PROSITE" id="PS00233">
    <property type="entry name" value="CHIT_BIND_RR_1"/>
    <property type="match status" value="1"/>
</dbReference>
<sequence>MKIFILLVAFAFFGFSESQRPASGAEEFGPPKPYNFEYKNQDPDGNQQYHSESGDQNGEKRGTFGYQLADGVFRQVDYTAGAGGFKPIVRTNEPGTGKHENGDPADTVYEVQPPPPGVVPPEGASPASPARRPARPAKR</sequence>
<evidence type="ECO:0000256" key="2">
    <source>
        <dbReference type="PROSITE-ProRule" id="PRU00497"/>
    </source>
</evidence>
<feature type="signal peptide" evidence="4">
    <location>
        <begin position="1"/>
        <end position="18"/>
    </location>
</feature>
<evidence type="ECO:0000313" key="8">
    <source>
        <dbReference type="Proteomes" id="UP000285301"/>
    </source>
</evidence>
<feature type="compositionally biased region" description="Low complexity" evidence="3">
    <location>
        <begin position="120"/>
        <end position="131"/>
    </location>
</feature>
<keyword evidence="4" id="KW-0732">Signal</keyword>
<dbReference type="EMBL" id="NCKU01001957">
    <property type="protein sequence ID" value="RWS10806.1"/>
    <property type="molecule type" value="Genomic_DNA"/>
</dbReference>
<dbReference type="Pfam" id="PF00379">
    <property type="entry name" value="Chitin_bind_4"/>
    <property type="match status" value="1"/>
</dbReference>
<feature type="chain" id="PRO_5036094767" evidence="4">
    <location>
        <begin position="19"/>
        <end position="139"/>
    </location>
</feature>
<dbReference type="Proteomes" id="UP000285301">
    <property type="component" value="Unassembled WGS sequence"/>
</dbReference>
<feature type="region of interest" description="Disordered" evidence="3">
    <location>
        <begin position="19"/>
        <end position="63"/>
    </location>
</feature>
<evidence type="ECO:0000256" key="1">
    <source>
        <dbReference type="ARBA" id="ARBA00022460"/>
    </source>
</evidence>
<dbReference type="PROSITE" id="PS51155">
    <property type="entry name" value="CHIT_BIND_RR_2"/>
    <property type="match status" value="1"/>
</dbReference>
<dbReference type="GO" id="GO:0008010">
    <property type="term" value="F:structural constituent of chitin-based larval cuticle"/>
    <property type="evidence" value="ECO:0007669"/>
    <property type="project" value="TreeGrafter"/>
</dbReference>
<evidence type="ECO:0000313" key="7">
    <source>
        <dbReference type="EMBL" id="RWS17017.1"/>
    </source>
</evidence>
<dbReference type="InterPro" id="IPR050468">
    <property type="entry name" value="Cuticle_Struct_Prot"/>
</dbReference>
<dbReference type="PANTHER" id="PTHR10380">
    <property type="entry name" value="CUTICLE PROTEIN"/>
    <property type="match status" value="1"/>
</dbReference>
<evidence type="ECO:0000313" key="5">
    <source>
        <dbReference type="EMBL" id="RWS10802.1"/>
    </source>
</evidence>
<dbReference type="GO" id="GO:0062129">
    <property type="term" value="C:chitin-based extracellular matrix"/>
    <property type="evidence" value="ECO:0007669"/>
    <property type="project" value="TreeGrafter"/>
</dbReference>
<dbReference type="InterPro" id="IPR000618">
    <property type="entry name" value="Insect_cuticle"/>
</dbReference>
<evidence type="ECO:0000256" key="3">
    <source>
        <dbReference type="SAM" id="MobiDB-lite"/>
    </source>
</evidence>
<accession>A0A3S3PZ42</accession>
<keyword evidence="1 2" id="KW-0193">Cuticle</keyword>
<organism evidence="5 8">
    <name type="scientific">Dinothrombium tinctorium</name>
    <dbReference type="NCBI Taxonomy" id="1965070"/>
    <lineage>
        <taxon>Eukaryota</taxon>
        <taxon>Metazoa</taxon>
        <taxon>Ecdysozoa</taxon>
        <taxon>Arthropoda</taxon>
        <taxon>Chelicerata</taxon>
        <taxon>Arachnida</taxon>
        <taxon>Acari</taxon>
        <taxon>Acariformes</taxon>
        <taxon>Trombidiformes</taxon>
        <taxon>Prostigmata</taxon>
        <taxon>Anystina</taxon>
        <taxon>Parasitengona</taxon>
        <taxon>Trombidioidea</taxon>
        <taxon>Trombidiidae</taxon>
        <taxon>Dinothrombium</taxon>
    </lineage>
</organism>
<comment type="caution">
    <text evidence="5">The sequence shown here is derived from an EMBL/GenBank/DDBJ whole genome shotgun (WGS) entry which is preliminary data.</text>
</comment>
<feature type="region of interest" description="Disordered" evidence="3">
    <location>
        <begin position="83"/>
        <end position="139"/>
    </location>
</feature>
<proteinExistence type="predicted"/>
<reference evidence="5" key="2">
    <citation type="submission" date="2018-11" db="EMBL/GenBank/DDBJ databases">
        <title>Trombidioid mite genomics.</title>
        <authorList>
            <person name="Dong X."/>
        </authorList>
    </citation>
    <scope>NUCLEOTIDE SEQUENCE</scope>
    <source>
        <strain evidence="5">UoL-WK</strain>
    </source>
</reference>
<dbReference type="EMBL" id="NCKU01000134">
    <property type="protein sequence ID" value="RWS17017.1"/>
    <property type="molecule type" value="Genomic_DNA"/>
</dbReference>
<dbReference type="InterPro" id="IPR031311">
    <property type="entry name" value="CHIT_BIND_RR_consensus"/>
</dbReference>
<name>A0A3S3PZ42_9ACAR</name>
<dbReference type="AlphaFoldDB" id="A0A3S3PZ42"/>
<reference evidence="5 8" key="1">
    <citation type="journal article" date="2018" name="Gigascience">
        <title>Genomes of trombidid mites reveal novel predicted allergens and laterally-transferred genes associated with secondary metabolism.</title>
        <authorList>
            <person name="Dong X."/>
            <person name="Chaisiri K."/>
            <person name="Xia D."/>
            <person name="Armstrong S.D."/>
            <person name="Fang Y."/>
            <person name="Donnelly M.J."/>
            <person name="Kadowaki T."/>
            <person name="McGarry J.W."/>
            <person name="Darby A.C."/>
            <person name="Makepeace B.L."/>
        </authorList>
    </citation>
    <scope>NUCLEOTIDE SEQUENCE [LARGE SCALE GENOMIC DNA]</scope>
    <source>
        <strain evidence="5">UoL-WK</strain>
    </source>
</reference>
<dbReference type="OrthoDB" id="6512713at2759"/>
<feature type="compositionally biased region" description="Polar residues" evidence="3">
    <location>
        <begin position="43"/>
        <end position="56"/>
    </location>
</feature>
<gene>
    <name evidence="6" type="ORF">B4U79_01571</name>
    <name evidence="5" type="ORF">B4U79_02417</name>
    <name evidence="7" type="ORF">B4U79_03884</name>
</gene>
<protein>
    <submittedName>
        <fullName evidence="5">Uncharacterized protein</fullName>
    </submittedName>
</protein>
<evidence type="ECO:0000313" key="6">
    <source>
        <dbReference type="EMBL" id="RWS10806.1"/>
    </source>
</evidence>